<evidence type="ECO:0000313" key="2">
    <source>
        <dbReference type="Proteomes" id="UP001152523"/>
    </source>
</evidence>
<organism evidence="1 2">
    <name type="scientific">Cuscuta epithymum</name>
    <dbReference type="NCBI Taxonomy" id="186058"/>
    <lineage>
        <taxon>Eukaryota</taxon>
        <taxon>Viridiplantae</taxon>
        <taxon>Streptophyta</taxon>
        <taxon>Embryophyta</taxon>
        <taxon>Tracheophyta</taxon>
        <taxon>Spermatophyta</taxon>
        <taxon>Magnoliopsida</taxon>
        <taxon>eudicotyledons</taxon>
        <taxon>Gunneridae</taxon>
        <taxon>Pentapetalae</taxon>
        <taxon>asterids</taxon>
        <taxon>lamiids</taxon>
        <taxon>Solanales</taxon>
        <taxon>Convolvulaceae</taxon>
        <taxon>Cuscuteae</taxon>
        <taxon>Cuscuta</taxon>
        <taxon>Cuscuta subgen. Cuscuta</taxon>
    </lineage>
</organism>
<name>A0AAV0D5W0_9ASTE</name>
<sequence>MPLVVELGDAGQEDVGIFKAAHEELRDEVPAQGEEDTHLDGHADTNMVVGEHGLFTDVNF</sequence>
<protein>
    <submittedName>
        <fullName evidence="1">Uncharacterized protein</fullName>
    </submittedName>
</protein>
<keyword evidence="2" id="KW-1185">Reference proteome</keyword>
<dbReference type="AlphaFoldDB" id="A0AAV0D5W0"/>
<reference evidence="1" key="1">
    <citation type="submission" date="2022-07" db="EMBL/GenBank/DDBJ databases">
        <authorList>
            <person name="Macas J."/>
            <person name="Novak P."/>
            <person name="Neumann P."/>
        </authorList>
    </citation>
    <scope>NUCLEOTIDE SEQUENCE</scope>
</reference>
<proteinExistence type="predicted"/>
<accession>A0AAV0D5W0</accession>
<evidence type="ECO:0000313" key="1">
    <source>
        <dbReference type="EMBL" id="CAH9093613.1"/>
    </source>
</evidence>
<dbReference type="EMBL" id="CAMAPF010000076">
    <property type="protein sequence ID" value="CAH9093613.1"/>
    <property type="molecule type" value="Genomic_DNA"/>
</dbReference>
<dbReference type="Proteomes" id="UP001152523">
    <property type="component" value="Unassembled WGS sequence"/>
</dbReference>
<comment type="caution">
    <text evidence="1">The sequence shown here is derived from an EMBL/GenBank/DDBJ whole genome shotgun (WGS) entry which is preliminary data.</text>
</comment>
<gene>
    <name evidence="1" type="ORF">CEPIT_LOCUS12603</name>
</gene>